<accession>A0A2T6BWG3</accession>
<evidence type="ECO:0000259" key="2">
    <source>
        <dbReference type="Pfam" id="PF00112"/>
    </source>
</evidence>
<comment type="similarity">
    <text evidence="1">Belongs to the peptidase C1 family.</text>
</comment>
<dbReference type="Proteomes" id="UP000244090">
    <property type="component" value="Unassembled WGS sequence"/>
</dbReference>
<dbReference type="GO" id="GO:0006508">
    <property type="term" value="P:proteolysis"/>
    <property type="evidence" value="ECO:0007669"/>
    <property type="project" value="UniProtKB-KW"/>
</dbReference>
<evidence type="ECO:0000313" key="3">
    <source>
        <dbReference type="EMBL" id="PTX60376.1"/>
    </source>
</evidence>
<dbReference type="InterPro" id="IPR038765">
    <property type="entry name" value="Papain-like_cys_pep_sf"/>
</dbReference>
<dbReference type="SUPFAM" id="SSF54001">
    <property type="entry name" value="Cysteine proteinases"/>
    <property type="match status" value="1"/>
</dbReference>
<dbReference type="CDD" id="cd02619">
    <property type="entry name" value="Peptidase_C1"/>
    <property type="match status" value="1"/>
</dbReference>
<gene>
    <name evidence="3" type="ORF">C8N46_10620</name>
</gene>
<dbReference type="Pfam" id="PF00112">
    <property type="entry name" value="Peptidase_C1"/>
    <property type="match status" value="1"/>
</dbReference>
<dbReference type="InterPro" id="IPR013128">
    <property type="entry name" value="Peptidase_C1A"/>
</dbReference>
<dbReference type="EMBL" id="QBKT01000006">
    <property type="protein sequence ID" value="PTX60376.1"/>
    <property type="molecule type" value="Genomic_DNA"/>
</dbReference>
<evidence type="ECO:0000313" key="4">
    <source>
        <dbReference type="Proteomes" id="UP000244090"/>
    </source>
</evidence>
<dbReference type="Gene3D" id="3.90.70.10">
    <property type="entry name" value="Cysteine proteinases"/>
    <property type="match status" value="2"/>
</dbReference>
<organism evidence="3 4">
    <name type="scientific">Kordia periserrulae</name>
    <dbReference type="NCBI Taxonomy" id="701523"/>
    <lineage>
        <taxon>Bacteria</taxon>
        <taxon>Pseudomonadati</taxon>
        <taxon>Bacteroidota</taxon>
        <taxon>Flavobacteriia</taxon>
        <taxon>Flavobacteriales</taxon>
        <taxon>Flavobacteriaceae</taxon>
        <taxon>Kordia</taxon>
    </lineage>
</organism>
<dbReference type="OrthoDB" id="3648721at2"/>
<keyword evidence="3" id="KW-0645">Protease</keyword>
<proteinExistence type="inferred from homology"/>
<sequence length="313" mass="35403">MKTLSFCIALFSMSCVWSQIQLKGLNTPKTTIHISAQTPVKDQGNGNTCSAFGIAAALETLPNMPKDISENFLYSSQKYEQFEAETGVTRGSFLKSYIMSLPKYGILTEAELPYPDIPAGKWNDNDSDVVKALKESTTGPVSFIYKYKSKAKLLTLHAYEYLGQVESKNVAHLKYLLDNGVKAIPVSYELYVPGWNKFQDTKYNTITPDAGYGILMKDGSFQKYSEIKKQLPDLNTRINNRTVTFLRTVKPTPTYNPYGGHVVTIVGYDAEGFIIKNSWGADWRYFGYERISFDYHEIFAYEALVFKRVTFAK</sequence>
<protein>
    <submittedName>
        <fullName evidence="3">Papain like protease</fullName>
    </submittedName>
</protein>
<evidence type="ECO:0000256" key="1">
    <source>
        <dbReference type="ARBA" id="ARBA00008455"/>
    </source>
</evidence>
<dbReference type="PANTHER" id="PTHR12411">
    <property type="entry name" value="CYSTEINE PROTEASE FAMILY C1-RELATED"/>
    <property type="match status" value="1"/>
</dbReference>
<dbReference type="AlphaFoldDB" id="A0A2T6BWG3"/>
<keyword evidence="4" id="KW-1185">Reference proteome</keyword>
<name>A0A2T6BWG3_9FLAO</name>
<comment type="caution">
    <text evidence="3">The sequence shown here is derived from an EMBL/GenBank/DDBJ whole genome shotgun (WGS) entry which is preliminary data.</text>
</comment>
<dbReference type="PROSITE" id="PS51257">
    <property type="entry name" value="PROKAR_LIPOPROTEIN"/>
    <property type="match status" value="1"/>
</dbReference>
<reference evidence="3 4" key="1">
    <citation type="submission" date="2018-04" db="EMBL/GenBank/DDBJ databases">
        <title>Genomic Encyclopedia of Archaeal and Bacterial Type Strains, Phase II (KMG-II): from individual species to whole genera.</title>
        <authorList>
            <person name="Goeker M."/>
        </authorList>
    </citation>
    <scope>NUCLEOTIDE SEQUENCE [LARGE SCALE GENOMIC DNA]</scope>
    <source>
        <strain evidence="3 4">DSM 25731</strain>
    </source>
</reference>
<dbReference type="GO" id="GO:0008234">
    <property type="term" value="F:cysteine-type peptidase activity"/>
    <property type="evidence" value="ECO:0007669"/>
    <property type="project" value="InterPro"/>
</dbReference>
<dbReference type="InterPro" id="IPR000668">
    <property type="entry name" value="Peptidase_C1A_C"/>
</dbReference>
<keyword evidence="3" id="KW-0378">Hydrolase</keyword>
<dbReference type="RefSeq" id="WP_108115321.1">
    <property type="nucleotide sequence ID" value="NZ_QBKT01000006.1"/>
</dbReference>
<feature type="domain" description="Peptidase C1A papain C-terminal" evidence="2">
    <location>
        <begin position="259"/>
        <end position="294"/>
    </location>
</feature>